<name>A0A1X2LP40_9MYCO</name>
<evidence type="ECO:0000313" key="2">
    <source>
        <dbReference type="Proteomes" id="UP000193247"/>
    </source>
</evidence>
<dbReference type="EMBL" id="NCXP01000048">
    <property type="protein sequence ID" value="OSC37014.1"/>
    <property type="molecule type" value="Genomic_DNA"/>
</dbReference>
<dbReference type="SUPFAM" id="SSF51004">
    <property type="entry name" value="C-terminal (heme d1) domain of cytochrome cd1-nitrite reductase"/>
    <property type="match status" value="1"/>
</dbReference>
<dbReference type="PANTHER" id="PTHR47197">
    <property type="entry name" value="PROTEIN NIRF"/>
    <property type="match status" value="1"/>
</dbReference>
<dbReference type="Gene3D" id="2.130.10.10">
    <property type="entry name" value="YVTN repeat-like/Quinoprotein amine dehydrogenase"/>
    <property type="match status" value="2"/>
</dbReference>
<dbReference type="OrthoDB" id="4565246at2"/>
<keyword evidence="2" id="KW-1185">Reference proteome</keyword>
<accession>A0A1X2LP40</accession>
<gene>
    <name evidence="1" type="ORF">B8W66_22065</name>
</gene>
<reference evidence="1 2" key="1">
    <citation type="submission" date="2017-04" db="EMBL/GenBank/DDBJ databases">
        <title>The new phylogeny of genus Mycobacterium.</title>
        <authorList>
            <person name="Tortoli E."/>
            <person name="Trovato A."/>
            <person name="Cirillo D.M."/>
        </authorList>
    </citation>
    <scope>NUCLEOTIDE SEQUENCE [LARGE SCALE GENOMIC DNA]</scope>
    <source>
        <strain evidence="1 2">TBL 1200985</strain>
    </source>
</reference>
<proteinExistence type="predicted"/>
<dbReference type="PANTHER" id="PTHR47197:SF3">
    <property type="entry name" value="DIHYDRO-HEME D1 DEHYDROGENASE"/>
    <property type="match status" value="1"/>
</dbReference>
<dbReference type="InterPro" id="IPR051200">
    <property type="entry name" value="Host-pathogen_enzymatic-act"/>
</dbReference>
<dbReference type="InterPro" id="IPR011048">
    <property type="entry name" value="Haem_d1_sf"/>
</dbReference>
<sequence length="384" mass="40503">MTEVNELVRVLQFGTTSAVVRIAVQNGPISGIDISPDGNLLLVTNYGSDTVSIIDTDTCRVTQTVTGVNEPFAVTMGNAEANRAYVSTVSSAYDAIAVIDVPTNAVIATHPLALSVSDLAVSPDGKYLYVSRNGVGGADVAALDTTTVELIDVADLAMEPGTVTECVRVSPDGSRLYVGTNRPSGGRLVVIATRAHADDAVRTGGLSRWRRKTSKSRAKQAPTALRVVDTIEIGASVRDVAVSPDGAVAYVASCGSDFGAVVDVIDTRTNKITSSRSIGEIGGLVTRVTISNDGARAYLVSEDRVTVLCTRTRDVIGTIRTNRPSCVVESPNGKHLYIADYSGTVTMTPVRSTEVSDIEQPRLPGQTSIERFLPELLQYEPASA</sequence>
<dbReference type="AlphaFoldDB" id="A0A1X2LP40"/>
<dbReference type="RefSeq" id="WP_085327392.1">
    <property type="nucleotide sequence ID" value="NZ_NCXP01000048.1"/>
</dbReference>
<dbReference type="NCBIfam" id="TIGR02276">
    <property type="entry name" value="beta_rpt_yvtn"/>
    <property type="match status" value="1"/>
</dbReference>
<comment type="caution">
    <text evidence="1">The sequence shown here is derived from an EMBL/GenBank/DDBJ whole genome shotgun (WGS) entry which is preliminary data.</text>
</comment>
<evidence type="ECO:0000313" key="1">
    <source>
        <dbReference type="EMBL" id="OSC37014.1"/>
    </source>
</evidence>
<protein>
    <recommendedName>
        <fullName evidence="3">YncE family protein</fullName>
    </recommendedName>
</protein>
<dbReference type="STRING" id="1430326.B8W66_22065"/>
<evidence type="ECO:0008006" key="3">
    <source>
        <dbReference type="Google" id="ProtNLM"/>
    </source>
</evidence>
<dbReference type="Proteomes" id="UP000193247">
    <property type="component" value="Unassembled WGS sequence"/>
</dbReference>
<dbReference type="InterPro" id="IPR015943">
    <property type="entry name" value="WD40/YVTN_repeat-like_dom_sf"/>
</dbReference>
<dbReference type="InterPro" id="IPR011964">
    <property type="entry name" value="YVTN_b-propeller_repeat"/>
</dbReference>
<organism evidence="1 2">
    <name type="scientific">Mycobacterium decipiens</name>
    <dbReference type="NCBI Taxonomy" id="1430326"/>
    <lineage>
        <taxon>Bacteria</taxon>
        <taxon>Bacillati</taxon>
        <taxon>Actinomycetota</taxon>
        <taxon>Actinomycetes</taxon>
        <taxon>Mycobacteriales</taxon>
        <taxon>Mycobacteriaceae</taxon>
        <taxon>Mycobacterium</taxon>
    </lineage>
</organism>